<feature type="region of interest" description="Disordered" evidence="1">
    <location>
        <begin position="97"/>
        <end position="119"/>
    </location>
</feature>
<proteinExistence type="predicted"/>
<gene>
    <name evidence="2" type="ORF">AXG93_4085s1110</name>
</gene>
<dbReference type="EMBL" id="LVLJ01000748">
    <property type="protein sequence ID" value="OAE32690.1"/>
    <property type="molecule type" value="Genomic_DNA"/>
</dbReference>
<keyword evidence="3" id="KW-1185">Reference proteome</keyword>
<feature type="compositionally biased region" description="Polar residues" evidence="1">
    <location>
        <begin position="11"/>
        <end position="20"/>
    </location>
</feature>
<sequence>MAEPPRGGQTGSSNLRSRSNALKRANHFVVPAVKHSRVRSRHGTVTVPYLSPALVTFPVPAGERTRAYEVLFTSLERSALSAGGKWRGSALQASVNVREASATERASESEGTRKRTRETLSSWPRLRLQRQIRTGRTRSLEFWFSEAIEVRNGE</sequence>
<protein>
    <submittedName>
        <fullName evidence="2">Uncharacterized protein</fullName>
    </submittedName>
</protein>
<comment type="caution">
    <text evidence="2">The sequence shown here is derived from an EMBL/GenBank/DDBJ whole genome shotgun (WGS) entry which is preliminary data.</text>
</comment>
<evidence type="ECO:0000313" key="3">
    <source>
        <dbReference type="Proteomes" id="UP000077202"/>
    </source>
</evidence>
<name>A0A176WHH4_MARPO</name>
<feature type="region of interest" description="Disordered" evidence="1">
    <location>
        <begin position="1"/>
        <end position="23"/>
    </location>
</feature>
<organism evidence="2 3">
    <name type="scientific">Marchantia polymorpha subsp. ruderalis</name>
    <dbReference type="NCBI Taxonomy" id="1480154"/>
    <lineage>
        <taxon>Eukaryota</taxon>
        <taxon>Viridiplantae</taxon>
        <taxon>Streptophyta</taxon>
        <taxon>Embryophyta</taxon>
        <taxon>Marchantiophyta</taxon>
        <taxon>Marchantiopsida</taxon>
        <taxon>Marchantiidae</taxon>
        <taxon>Marchantiales</taxon>
        <taxon>Marchantiaceae</taxon>
        <taxon>Marchantia</taxon>
    </lineage>
</organism>
<accession>A0A176WHH4</accession>
<feature type="compositionally biased region" description="Basic and acidic residues" evidence="1">
    <location>
        <begin position="101"/>
        <end position="113"/>
    </location>
</feature>
<dbReference type="Proteomes" id="UP000077202">
    <property type="component" value="Unassembled WGS sequence"/>
</dbReference>
<evidence type="ECO:0000256" key="1">
    <source>
        <dbReference type="SAM" id="MobiDB-lite"/>
    </source>
</evidence>
<reference evidence="2" key="1">
    <citation type="submission" date="2016-03" db="EMBL/GenBank/DDBJ databases">
        <title>Mechanisms controlling the formation of the plant cell surface in tip-growing cells are functionally conserved among land plants.</title>
        <authorList>
            <person name="Honkanen S."/>
            <person name="Jones V.A."/>
            <person name="Morieri G."/>
            <person name="Champion C."/>
            <person name="Hetherington A.J."/>
            <person name="Kelly S."/>
            <person name="Saint-Marcoux D."/>
            <person name="Proust H."/>
            <person name="Prescott H."/>
            <person name="Dolan L."/>
        </authorList>
    </citation>
    <scope>NUCLEOTIDE SEQUENCE [LARGE SCALE GENOMIC DNA]</scope>
    <source>
        <tissue evidence="2">Whole gametophyte</tissue>
    </source>
</reference>
<evidence type="ECO:0000313" key="2">
    <source>
        <dbReference type="EMBL" id="OAE32690.1"/>
    </source>
</evidence>
<dbReference type="AlphaFoldDB" id="A0A176WHH4"/>